<protein>
    <submittedName>
        <fullName evidence="2">Uncharacterized protein</fullName>
    </submittedName>
</protein>
<proteinExistence type="predicted"/>
<gene>
    <name evidence="2" type="ORF">CDSM653_02465</name>
</gene>
<sequence length="50" mass="5946">MKEIEKAITLLIIITSLLEIFILIRVALYYFHIKDVKTIQKYLPVAKREL</sequence>
<evidence type="ECO:0000256" key="1">
    <source>
        <dbReference type="SAM" id="Phobius"/>
    </source>
</evidence>
<evidence type="ECO:0000313" key="3">
    <source>
        <dbReference type="Proteomes" id="UP000010146"/>
    </source>
</evidence>
<evidence type="ECO:0000313" key="2">
    <source>
        <dbReference type="EMBL" id="KKC28547.1"/>
    </source>
</evidence>
<organism evidence="2 3">
    <name type="scientific">Caldanaerobacter subterraneus subsp. pacificus DSM 12653</name>
    <dbReference type="NCBI Taxonomy" id="391606"/>
    <lineage>
        <taxon>Bacteria</taxon>
        <taxon>Bacillati</taxon>
        <taxon>Bacillota</taxon>
        <taxon>Clostridia</taxon>
        <taxon>Thermoanaerobacterales</taxon>
        <taxon>Thermoanaerobacteraceae</taxon>
        <taxon>Caldanaerobacter</taxon>
    </lineage>
</organism>
<accession>A0A0F5PIS6</accession>
<keyword evidence="1" id="KW-1133">Transmembrane helix</keyword>
<comment type="caution">
    <text evidence="2">The sequence shown here is derived from an EMBL/GenBank/DDBJ whole genome shotgun (WGS) entry which is preliminary data.</text>
</comment>
<keyword evidence="1" id="KW-0472">Membrane</keyword>
<reference evidence="3" key="3">
    <citation type="submission" date="2015-02" db="EMBL/GenBank/DDBJ databases">
        <title>Genome analysis of three genomes within the thermophilic hydrogenogenic bacterial species Caldanaerobacter subterraneus.</title>
        <authorList>
            <person name="Sant'Anna F.H."/>
            <person name="Lebedinsky A."/>
            <person name="Sokolova T."/>
            <person name="Robb F.T."/>
            <person name="Gonzalez J.M."/>
        </authorList>
    </citation>
    <scope>NUCLEOTIDE SEQUENCE [LARGE SCALE GENOMIC DNA]</scope>
    <source>
        <strain evidence="3">DSM 12653</strain>
    </source>
</reference>
<reference evidence="2 3" key="2">
    <citation type="journal article" date="2015" name="BMC Genomics">
        <title>Analysis of three genomes within the thermophilic bacterial species Caldanaerobacter subterraneus with a focus on carbon monoxide dehydrogenase evolution and hydrolase diversity.</title>
        <authorList>
            <person name="Sant'Anna F.H."/>
            <person name="Lebedinsky A.V."/>
            <person name="Sokolova T.G."/>
            <person name="Robb F.T."/>
            <person name="Gonzalez J.M."/>
        </authorList>
    </citation>
    <scope>NUCLEOTIDE SEQUENCE [LARGE SCALE GENOMIC DNA]</scope>
    <source>
        <strain evidence="2 3">DSM 12653</strain>
    </source>
</reference>
<dbReference type="Proteomes" id="UP000010146">
    <property type="component" value="Unassembled WGS sequence"/>
</dbReference>
<reference evidence="2 3" key="1">
    <citation type="submission" date="2008-07" db="EMBL/GenBank/DDBJ databases">
        <authorList>
            <person name="Gonzalez J."/>
            <person name="Sokolova T."/>
            <person name="Ferriera S."/>
            <person name="Johnson J."/>
            <person name="Kravitz S."/>
            <person name="Beeson K."/>
            <person name="Sutton G."/>
            <person name="Rogers Y.-H."/>
            <person name="Friedman R."/>
            <person name="Frazier M."/>
            <person name="Venter J.C."/>
        </authorList>
    </citation>
    <scope>NUCLEOTIDE SEQUENCE [LARGE SCALE GENOMIC DNA]</scope>
    <source>
        <strain evidence="2 3">DSM 12653</strain>
    </source>
</reference>
<dbReference type="AlphaFoldDB" id="A0A0F5PIS6"/>
<dbReference type="RefSeq" id="WP_157795023.1">
    <property type="nucleotide sequence ID" value="NZ_ABXP02000125.1"/>
</dbReference>
<dbReference type="EMBL" id="ABXP02000125">
    <property type="protein sequence ID" value="KKC28547.1"/>
    <property type="molecule type" value="Genomic_DNA"/>
</dbReference>
<keyword evidence="1" id="KW-0812">Transmembrane</keyword>
<name>A0A0F5PIS6_9THEO</name>
<feature type="transmembrane region" description="Helical" evidence="1">
    <location>
        <begin position="7"/>
        <end position="31"/>
    </location>
</feature>